<organism evidence="1 2">
    <name type="scientific">Aliterella atlantica CENA595</name>
    <dbReference type="NCBI Taxonomy" id="1618023"/>
    <lineage>
        <taxon>Bacteria</taxon>
        <taxon>Bacillati</taxon>
        <taxon>Cyanobacteriota</taxon>
        <taxon>Cyanophyceae</taxon>
        <taxon>Chroococcidiopsidales</taxon>
        <taxon>Aliterellaceae</taxon>
        <taxon>Aliterella</taxon>
    </lineage>
</organism>
<dbReference type="PATRIC" id="fig|1618023.3.peg.2248"/>
<dbReference type="RefSeq" id="WP_045053643.1">
    <property type="nucleotide sequence ID" value="NZ_CAWMDP010000026.1"/>
</dbReference>
<evidence type="ECO:0000313" key="1">
    <source>
        <dbReference type="EMBL" id="KJH72583.1"/>
    </source>
</evidence>
<comment type="caution">
    <text evidence="1">The sequence shown here is derived from an EMBL/GenBank/DDBJ whole genome shotgun (WGS) entry which is preliminary data.</text>
</comment>
<name>A0A0D8ZUX3_9CYAN</name>
<dbReference type="OrthoDB" id="434054at2"/>
<dbReference type="STRING" id="1618023.UH38_05515"/>
<protein>
    <submittedName>
        <fullName evidence="1">Uncharacterized protein</fullName>
    </submittedName>
</protein>
<dbReference type="Proteomes" id="UP000032452">
    <property type="component" value="Unassembled WGS sequence"/>
</dbReference>
<proteinExistence type="predicted"/>
<dbReference type="EMBL" id="JYON01000004">
    <property type="protein sequence ID" value="KJH72583.1"/>
    <property type="molecule type" value="Genomic_DNA"/>
</dbReference>
<sequence length="1307" mass="154439">MQKPESFHSKILNSYLRTIEDSFLENLPQLKLINYGTGSGKTHLWFQAVYKTIEKYPNVQIIGIYVAPLREHLSVPTSVVSQYTDIPVYKLNSLEMKTTDEYIKLYKKWIPSILRSKSFWQSISKKYPHEKVQENKQKLEQVKGVINRLEYVKLVGFGDEELNSSVTTKARRELNNLLESFLEFIIKCELEQEECSNEYLKLMEIFFPLHLLREKSGILTLTYKKFETDVPYFIHNGETWVKKSSHLDKYVIQHTNDYRKFILAFDEQEDGYQIMLDKKIDIVSPEKLAVNNALSSINREFSILFSTQSNENREFLNFVDKNKAAFHEFQEHFEKGKVIEPELQKYTRIYQQLIYEQGNSINFLKQLIAIRNGLENSLEEIVDIFDDSDKENPTILNFEMLSRVFSKFQNNRSLLIPQKLYNKISDDLMNIFSYNNLYIYNLEPLKKLFLTTPSGGHVHITEEKVLDNTSVADLIYTILAVRSQIKIIKDLLANVLDAEDSQSRSLDIWSKQIAKVQKASEEGTSHNQLLKYLNRPYVYDSYKSIINVKEISRYQNPKNNLIAHPLREVSIGSTAILTSPEYKINSILRMNSNVIFLISATGGIFSDLSTSYDMRYLEDNLRSESGRSSFKAMVEEEVLLCEEMRNQREAKRHITVRFFNENLSSFPINKTQEVIERFEQRILKSFIDYLKNESIWFSSYKIQELRNFIRFLFYLFEEDSIQETIAFTQTLNWIKKLINYWKQIRHDNFKLEPSSEHPNIYYVELNHQKYQSNIRIKIILYEASFNNLYYDKTTQKSYLNELVEAEGQKIFFISAYQSASKGLNPIIKNQKGEEKDFDSLVLLMDSYYTVMKPSIKKSNDFDKSTTLYHFALMKSIVNLGDSNLEIKDFNKYLSQPEARAFRDQQHQILLGKEVLQAVGRAERRDFPNQVIKIFVNEETRKNLVNFYRYLEREEPNEIRKFSVNNHKVYLSVQEEEKKRAINNYDDHVYDEIDAFLAFQEFRDKMLDDIEHFHESKKAFAITKAWDALRDPVLFKEPDVYLKKLQNLGLFPDDFIESLFYHNLEQTEFTPYIASEESDGKKFQIISDSINGEKIYSYQKRLYPEYLKINVQAFDLEGNEIETLGRSTDLIYRLYNELIPKPEIFDTYIPRPYFFNDVLYPSLTENFTERWIQDVIFQGKDWNAIKAIYGFEQLLNFKKYNKLYELFDLYYIKDNILFCIDVKAWSMASGNRLSNKTLEKTQNKLNTIITEYPEFSAVRGLLLNLHTNKEKSHQYSPILFSGNLIYFDARNCPVESSIIKEFLFYKQK</sequence>
<accession>A0A0D8ZUX3</accession>
<reference evidence="1 2" key="1">
    <citation type="submission" date="2015-02" db="EMBL/GenBank/DDBJ databases">
        <title>Draft genome of a novel marine cyanobacterium (Chroococcales) isolated from South Atlantic Ocean.</title>
        <authorList>
            <person name="Rigonato J."/>
            <person name="Alvarenga D.O."/>
            <person name="Branco L.H."/>
            <person name="Varani A.M."/>
            <person name="Brandini F.P."/>
            <person name="Fiore M.F."/>
        </authorList>
    </citation>
    <scope>NUCLEOTIDE SEQUENCE [LARGE SCALE GENOMIC DNA]</scope>
    <source>
        <strain evidence="1 2">CENA595</strain>
    </source>
</reference>
<gene>
    <name evidence="1" type="ORF">UH38_05515</name>
</gene>
<keyword evidence="2" id="KW-1185">Reference proteome</keyword>
<evidence type="ECO:0000313" key="2">
    <source>
        <dbReference type="Proteomes" id="UP000032452"/>
    </source>
</evidence>